<feature type="region of interest" description="Disordered" evidence="1">
    <location>
        <begin position="34"/>
        <end position="85"/>
    </location>
</feature>
<keyword evidence="2" id="KW-1185">Reference proteome</keyword>
<accession>A0A6P4Z5F1</accession>
<organism evidence="2 3">
    <name type="scientific">Branchiostoma belcheri</name>
    <name type="common">Amphioxus</name>
    <dbReference type="NCBI Taxonomy" id="7741"/>
    <lineage>
        <taxon>Eukaryota</taxon>
        <taxon>Metazoa</taxon>
        <taxon>Chordata</taxon>
        <taxon>Cephalochordata</taxon>
        <taxon>Leptocardii</taxon>
        <taxon>Amphioxiformes</taxon>
        <taxon>Branchiostomatidae</taxon>
        <taxon>Branchiostoma</taxon>
    </lineage>
</organism>
<dbReference type="RefSeq" id="XP_019624826.1">
    <property type="nucleotide sequence ID" value="XM_019769267.1"/>
</dbReference>
<gene>
    <name evidence="3" type="primary">LOC109470346</name>
</gene>
<dbReference type="OrthoDB" id="10288444at2759"/>
<evidence type="ECO:0000256" key="1">
    <source>
        <dbReference type="SAM" id="MobiDB-lite"/>
    </source>
</evidence>
<evidence type="ECO:0000313" key="3">
    <source>
        <dbReference type="RefSeq" id="XP_019624826.1"/>
    </source>
</evidence>
<evidence type="ECO:0000313" key="2">
    <source>
        <dbReference type="Proteomes" id="UP000515135"/>
    </source>
</evidence>
<dbReference type="GeneID" id="109470346"/>
<protein>
    <submittedName>
        <fullName evidence="3">Uncharacterized protein LOC109470346 isoform X2</fullName>
    </submittedName>
</protein>
<dbReference type="AlphaFoldDB" id="A0A6P4Z5F1"/>
<reference evidence="3" key="1">
    <citation type="submission" date="2025-08" db="UniProtKB">
        <authorList>
            <consortium name="RefSeq"/>
        </authorList>
    </citation>
    <scope>IDENTIFICATION</scope>
    <source>
        <tissue evidence="3">Gonad</tissue>
    </source>
</reference>
<sequence length="85" mass="8869">MESCIAELDKVISMLSGIASDLDIMLQDLCSTYPFPAGQGHTDMASPHAPSPAGQGNITHQNWKEEGSPSRPGGTGGSPEQDKGE</sequence>
<name>A0A6P4Z5F1_BRABE</name>
<proteinExistence type="predicted"/>
<dbReference type="Proteomes" id="UP000515135">
    <property type="component" value="Unplaced"/>
</dbReference>